<dbReference type="EMBL" id="JACHJW010000001">
    <property type="protein sequence ID" value="MBB4961533.1"/>
    <property type="molecule type" value="Genomic_DNA"/>
</dbReference>
<feature type="signal peptide" evidence="1">
    <location>
        <begin position="1"/>
        <end position="35"/>
    </location>
</feature>
<reference evidence="2 3" key="1">
    <citation type="submission" date="2020-08" db="EMBL/GenBank/DDBJ databases">
        <title>Sequencing the genomes of 1000 actinobacteria strains.</title>
        <authorList>
            <person name="Klenk H.-P."/>
        </authorList>
    </citation>
    <scope>NUCLEOTIDE SEQUENCE [LARGE SCALE GENOMIC DNA]</scope>
    <source>
        <strain evidence="2 3">DSM 45886</strain>
    </source>
</reference>
<evidence type="ECO:0000313" key="2">
    <source>
        <dbReference type="EMBL" id="MBB4961533.1"/>
    </source>
</evidence>
<dbReference type="PROSITE" id="PS51318">
    <property type="entry name" value="TAT"/>
    <property type="match status" value="1"/>
</dbReference>
<gene>
    <name evidence="2" type="ORF">FHR38_005266</name>
</gene>
<keyword evidence="3" id="KW-1185">Reference proteome</keyword>
<evidence type="ECO:0000313" key="3">
    <source>
        <dbReference type="Proteomes" id="UP000578819"/>
    </source>
</evidence>
<evidence type="ECO:0000256" key="1">
    <source>
        <dbReference type="SAM" id="SignalP"/>
    </source>
</evidence>
<proteinExistence type="predicted"/>
<dbReference type="RefSeq" id="WP_221449189.1">
    <property type="nucleotide sequence ID" value="NZ_JACHJW010000001.1"/>
</dbReference>
<comment type="caution">
    <text evidence="2">The sequence shown here is derived from an EMBL/GenBank/DDBJ whole genome shotgun (WGS) entry which is preliminary data.</text>
</comment>
<dbReference type="InterPro" id="IPR006311">
    <property type="entry name" value="TAT_signal"/>
</dbReference>
<feature type="chain" id="PRO_5030808761" evidence="1">
    <location>
        <begin position="36"/>
        <end position="167"/>
    </location>
</feature>
<protein>
    <submittedName>
        <fullName evidence="2">Uncharacterized protein</fullName>
    </submittedName>
</protein>
<dbReference type="AlphaFoldDB" id="A0A7W7WSL5"/>
<dbReference type="Proteomes" id="UP000578819">
    <property type="component" value="Unassembled WGS sequence"/>
</dbReference>
<organism evidence="2 3">
    <name type="scientific">Micromonospora polyrhachis</name>
    <dbReference type="NCBI Taxonomy" id="1282883"/>
    <lineage>
        <taxon>Bacteria</taxon>
        <taxon>Bacillati</taxon>
        <taxon>Actinomycetota</taxon>
        <taxon>Actinomycetes</taxon>
        <taxon>Micromonosporales</taxon>
        <taxon>Micromonosporaceae</taxon>
        <taxon>Micromonospora</taxon>
    </lineage>
</organism>
<name>A0A7W7WSL5_9ACTN</name>
<keyword evidence="1" id="KW-0732">Signal</keyword>
<sequence length="167" mass="17677">MSLIRRILSRRTLAALGAALPASLGVLADASPAHAISHTEATSQLQAAGIPWTSTGGCNDQELSICTSFERIRPAVIAGIITFQQASGCAVAITGATETGHPGLGYSHSNGYKVDIRLSACVQDYIAANYTYLGYIAGFGHQYESPAGNLYTRESSHWDILYYTCGC</sequence>
<accession>A0A7W7WSL5</accession>